<reference evidence="5 6" key="1">
    <citation type="submission" date="2015-09" db="EMBL/GenBank/DDBJ databases">
        <authorList>
            <consortium name="Pathogen Informatics"/>
        </authorList>
    </citation>
    <scope>NUCLEOTIDE SEQUENCE [LARGE SCALE GENOMIC DNA]</scope>
    <source>
        <strain evidence="5 6">2789STDY5834911</strain>
    </source>
</reference>
<dbReference type="Proteomes" id="UP000095712">
    <property type="component" value="Unassembled WGS sequence"/>
</dbReference>
<protein>
    <submittedName>
        <fullName evidence="5">Glycerate kinase</fullName>
        <ecNumber evidence="5">2.7.1.31</ecNumber>
    </submittedName>
</protein>
<dbReference type="EC" id="2.7.1.31" evidence="5"/>
<keyword evidence="2 4" id="KW-0808">Transferase</keyword>
<dbReference type="InterPro" id="IPR004381">
    <property type="entry name" value="Glycerate_kinase"/>
</dbReference>
<dbReference type="EMBL" id="CZAW01000045">
    <property type="protein sequence ID" value="CUP92520.1"/>
    <property type="molecule type" value="Genomic_DNA"/>
</dbReference>
<dbReference type="InterPro" id="IPR018197">
    <property type="entry name" value="Glycerate_kinase_RE-like"/>
</dbReference>
<name>A0A174SBC5_9FIRM</name>
<comment type="similarity">
    <text evidence="1 4">Belongs to the glycerate kinase type-1 family.</text>
</comment>
<evidence type="ECO:0000256" key="2">
    <source>
        <dbReference type="ARBA" id="ARBA00022679"/>
    </source>
</evidence>
<dbReference type="Gene3D" id="3.90.1510.10">
    <property type="entry name" value="Glycerate kinase, domain 2"/>
    <property type="match status" value="1"/>
</dbReference>
<dbReference type="RefSeq" id="WP_055152946.1">
    <property type="nucleotide sequence ID" value="NZ_CZAW01000045.1"/>
</dbReference>
<proteinExistence type="inferred from homology"/>
<evidence type="ECO:0000256" key="4">
    <source>
        <dbReference type="PIRNR" id="PIRNR006078"/>
    </source>
</evidence>
<dbReference type="Pfam" id="PF02595">
    <property type="entry name" value="Gly_kinase"/>
    <property type="match status" value="1"/>
</dbReference>
<dbReference type="Gene3D" id="3.40.50.10350">
    <property type="entry name" value="Glycerate kinase, domain 1"/>
    <property type="match status" value="1"/>
</dbReference>
<dbReference type="SUPFAM" id="SSF110738">
    <property type="entry name" value="Glycerate kinase I"/>
    <property type="match status" value="1"/>
</dbReference>
<dbReference type="NCBIfam" id="TIGR00045">
    <property type="entry name" value="glycerate kinase"/>
    <property type="match status" value="1"/>
</dbReference>
<keyword evidence="3 4" id="KW-0418">Kinase</keyword>
<dbReference type="InterPro" id="IPR036129">
    <property type="entry name" value="Glycerate_kinase_sf"/>
</dbReference>
<gene>
    <name evidence="5" type="primary">glxK</name>
    <name evidence="5" type="ORF">ERS852523_03287</name>
</gene>
<dbReference type="AlphaFoldDB" id="A0A174SBC5"/>
<accession>A0A174SBC5</accession>
<dbReference type="GO" id="GO:0031388">
    <property type="term" value="P:organic acid phosphorylation"/>
    <property type="evidence" value="ECO:0007669"/>
    <property type="project" value="UniProtKB-UniRule"/>
</dbReference>
<evidence type="ECO:0000313" key="6">
    <source>
        <dbReference type="Proteomes" id="UP000095712"/>
    </source>
</evidence>
<evidence type="ECO:0000256" key="3">
    <source>
        <dbReference type="ARBA" id="ARBA00022777"/>
    </source>
</evidence>
<evidence type="ECO:0000256" key="1">
    <source>
        <dbReference type="ARBA" id="ARBA00006284"/>
    </source>
</evidence>
<organism evidence="5 6">
    <name type="scientific">Blautia wexlerae</name>
    <dbReference type="NCBI Taxonomy" id="418240"/>
    <lineage>
        <taxon>Bacteria</taxon>
        <taxon>Bacillati</taxon>
        <taxon>Bacillota</taxon>
        <taxon>Clostridia</taxon>
        <taxon>Lachnospirales</taxon>
        <taxon>Lachnospiraceae</taxon>
        <taxon>Blautia</taxon>
    </lineage>
</organism>
<dbReference type="PIRSF" id="PIRSF006078">
    <property type="entry name" value="GlxK"/>
    <property type="match status" value="1"/>
</dbReference>
<sequence>MKAVIAIDSLKGSLSSMEAGYAAADGIRRVHGQDAEIIVRPLADGGEGTVEALVSGMNGIIQNVMVTGPLGTPVNCEYGIIESSHTAVIEMSGAAGITLVPDEKRNPLYTTTYGVGEVIKDAISKGCRRFIVGIGGSATNDGGIGMLQALGYGFLDKEGKQVPFGARGLEVLEEITDTYVLPELAECEFRVACDVTNILCGEEGCSAVFGPQKGATPSMIMQMDKWLEKYAALAEKKCTKINANQAGTGAAGGLGFAFLSFTNAVLESGIKIVLEETSLEKYMENADIVITGEGRLDGQTAMGKAPVGVARLAKKHNIPVTAFAGSVTKEAIACNQNGIDAFFPILRGVTTLEDAMKPENAKANMVDTVEQVFRLLNIRRK</sequence>
<dbReference type="InterPro" id="IPR018193">
    <property type="entry name" value="Glyc_kinase_flavodox-like_fold"/>
</dbReference>
<dbReference type="GO" id="GO:0008887">
    <property type="term" value="F:glycerate kinase activity"/>
    <property type="evidence" value="ECO:0007669"/>
    <property type="project" value="UniProtKB-UniRule"/>
</dbReference>
<dbReference type="OrthoDB" id="9774290at2"/>
<dbReference type="PANTHER" id="PTHR21599:SF0">
    <property type="entry name" value="GLYCERATE KINASE"/>
    <property type="match status" value="1"/>
</dbReference>
<evidence type="ECO:0000313" key="5">
    <source>
        <dbReference type="EMBL" id="CUP92520.1"/>
    </source>
</evidence>
<dbReference type="PANTHER" id="PTHR21599">
    <property type="entry name" value="GLYCERATE KINASE"/>
    <property type="match status" value="1"/>
</dbReference>